<keyword evidence="2" id="KW-1185">Reference proteome</keyword>
<evidence type="ECO:0000313" key="1">
    <source>
        <dbReference type="EMBL" id="OEK07061.1"/>
    </source>
</evidence>
<sequence>MQQITIIGGGLAGLISSILLARKGYDVSLFEKRAYPYHKVCGEYISNEVKPFLEANSLFPDRFNPSQLKTFQFTSVKGKSFELPLDLGGFGISRYNLDLFLYQQALESGVSVYTKSSVNEVAFEGDAFHLKTSQKSFESRVVIGAYGKSGVLDKKLSRGFTHKNAPFIGVKYHIKTDFPTDRIALHNFKSGYCGISAIEEDKFNLCYLGSREMLRKYGSVEAMEEGLVKQNPYLKHIYENSEFLFEKPEVINAFSFAPKKTVEQHILMSGDTAGLITPLCGNGMAMAIHSAKILSDAIEKHFKGDNLNRALLEKEYTQKWQSTFSKRLRVGRNTQKLFGSTITSEVAVWLMKNSKAFAYQIMKNTHGQPF</sequence>
<evidence type="ECO:0000313" key="2">
    <source>
        <dbReference type="Proteomes" id="UP000095552"/>
    </source>
</evidence>
<dbReference type="Proteomes" id="UP000095552">
    <property type="component" value="Unassembled WGS sequence"/>
</dbReference>
<proteinExistence type="predicted"/>
<dbReference type="InterPro" id="IPR036188">
    <property type="entry name" value="FAD/NAD-bd_sf"/>
</dbReference>
<dbReference type="RefSeq" id="WP_069834373.1">
    <property type="nucleotide sequence ID" value="NZ_MDGQ01000003.1"/>
</dbReference>
<comment type="caution">
    <text evidence="1">The sequence shown here is derived from an EMBL/GenBank/DDBJ whole genome shotgun (WGS) entry which is preliminary data.</text>
</comment>
<dbReference type="AlphaFoldDB" id="A0A1E5T6Q5"/>
<dbReference type="EMBL" id="MDGQ01000003">
    <property type="protein sequence ID" value="OEK07061.1"/>
    <property type="molecule type" value="Genomic_DNA"/>
</dbReference>
<dbReference type="Pfam" id="PF13450">
    <property type="entry name" value="NAD_binding_8"/>
    <property type="match status" value="1"/>
</dbReference>
<dbReference type="InterPro" id="IPR050407">
    <property type="entry name" value="Geranylgeranyl_reductase"/>
</dbReference>
<dbReference type="PANTHER" id="PTHR42685">
    <property type="entry name" value="GERANYLGERANYL DIPHOSPHATE REDUCTASE"/>
    <property type="match status" value="1"/>
</dbReference>
<organism evidence="1 2">
    <name type="scientific">Roseivirga misakiensis</name>
    <dbReference type="NCBI Taxonomy" id="1563681"/>
    <lineage>
        <taxon>Bacteria</taxon>
        <taxon>Pseudomonadati</taxon>
        <taxon>Bacteroidota</taxon>
        <taxon>Cytophagia</taxon>
        <taxon>Cytophagales</taxon>
        <taxon>Roseivirgaceae</taxon>
        <taxon>Roseivirga</taxon>
    </lineage>
</organism>
<reference evidence="1 2" key="1">
    <citation type="submission" date="2016-08" db="EMBL/GenBank/DDBJ databases">
        <title>Draft genome of Fabibacter sp. strain SK-8.</title>
        <authorList>
            <person name="Wong S.-K."/>
            <person name="Hamasaki K."/>
            <person name="Yoshizawa S."/>
        </authorList>
    </citation>
    <scope>NUCLEOTIDE SEQUENCE [LARGE SCALE GENOMIC DNA]</scope>
    <source>
        <strain evidence="1 2">SK-8</strain>
    </source>
</reference>
<name>A0A1E5T6Q5_9BACT</name>
<dbReference type="PRINTS" id="PR00420">
    <property type="entry name" value="RNGMNOXGNASE"/>
</dbReference>
<gene>
    <name evidence="1" type="ORF">BFP71_05230</name>
</gene>
<dbReference type="Gene3D" id="3.50.50.60">
    <property type="entry name" value="FAD/NAD(P)-binding domain"/>
    <property type="match status" value="1"/>
</dbReference>
<dbReference type="OrthoDB" id="1142316at2"/>
<dbReference type="PANTHER" id="PTHR42685:SF22">
    <property type="entry name" value="CONDITIONED MEDIUM FACTOR RECEPTOR 1"/>
    <property type="match status" value="1"/>
</dbReference>
<dbReference type="STRING" id="1563681.BFP71_05230"/>
<protein>
    <submittedName>
        <fullName evidence="1">FAD-dependent oxidoreductase</fullName>
    </submittedName>
</protein>
<accession>A0A1E5T6Q5</accession>
<dbReference type="SUPFAM" id="SSF51905">
    <property type="entry name" value="FAD/NAD(P)-binding domain"/>
    <property type="match status" value="1"/>
</dbReference>